<dbReference type="PANTHER" id="PTHR32552:SF83">
    <property type="entry name" value="BLR3904 PROTEIN"/>
    <property type="match status" value="1"/>
</dbReference>
<keyword evidence="13" id="KW-0732">Signal</keyword>
<dbReference type="EMBL" id="JAVVDO010000016">
    <property type="protein sequence ID" value="MDT8331656.1"/>
    <property type="molecule type" value="Genomic_DNA"/>
</dbReference>
<feature type="chain" id="PRO_5047415529" evidence="13">
    <location>
        <begin position="30"/>
        <end position="750"/>
    </location>
</feature>
<comment type="similarity">
    <text evidence="2 10 11">Belongs to the TonB-dependent receptor family.</text>
</comment>
<keyword evidence="5 10" id="KW-0812">Transmembrane</keyword>
<gene>
    <name evidence="16" type="ORF">RQ831_11375</name>
</gene>
<evidence type="ECO:0000256" key="8">
    <source>
        <dbReference type="ARBA" id="ARBA00023170"/>
    </source>
</evidence>
<dbReference type="PANTHER" id="PTHR32552">
    <property type="entry name" value="FERRICHROME IRON RECEPTOR-RELATED"/>
    <property type="match status" value="1"/>
</dbReference>
<feature type="domain" description="TonB-dependent receptor-like beta-barrel" evidence="14">
    <location>
        <begin position="260"/>
        <end position="720"/>
    </location>
</feature>
<evidence type="ECO:0000313" key="17">
    <source>
        <dbReference type="Proteomes" id="UP001258945"/>
    </source>
</evidence>
<dbReference type="Gene3D" id="2.170.130.10">
    <property type="entry name" value="TonB-dependent receptor, plug domain"/>
    <property type="match status" value="1"/>
</dbReference>
<keyword evidence="17" id="KW-1185">Reference proteome</keyword>
<keyword evidence="4 10" id="KW-1134">Transmembrane beta strand</keyword>
<dbReference type="Pfam" id="PF07715">
    <property type="entry name" value="Plug"/>
    <property type="match status" value="1"/>
</dbReference>
<comment type="subcellular location">
    <subcellularLocation>
        <location evidence="1 10">Cell outer membrane</location>
        <topology evidence="1 10">Multi-pass membrane protein</topology>
    </subcellularLocation>
</comment>
<evidence type="ECO:0000259" key="14">
    <source>
        <dbReference type="Pfam" id="PF00593"/>
    </source>
</evidence>
<evidence type="ECO:0000256" key="13">
    <source>
        <dbReference type="SAM" id="SignalP"/>
    </source>
</evidence>
<feature type="signal peptide" evidence="13">
    <location>
        <begin position="1"/>
        <end position="29"/>
    </location>
</feature>
<evidence type="ECO:0000256" key="6">
    <source>
        <dbReference type="ARBA" id="ARBA00023077"/>
    </source>
</evidence>
<organism evidence="16 17">
    <name type="scientific">Roseomonas gilardii</name>
    <dbReference type="NCBI Taxonomy" id="257708"/>
    <lineage>
        <taxon>Bacteria</taxon>
        <taxon>Pseudomonadati</taxon>
        <taxon>Pseudomonadota</taxon>
        <taxon>Alphaproteobacteria</taxon>
        <taxon>Acetobacterales</taxon>
        <taxon>Roseomonadaceae</taxon>
        <taxon>Roseomonas</taxon>
    </lineage>
</organism>
<evidence type="ECO:0000256" key="10">
    <source>
        <dbReference type="PROSITE-ProRule" id="PRU01360"/>
    </source>
</evidence>
<dbReference type="Proteomes" id="UP001258945">
    <property type="component" value="Unassembled WGS sequence"/>
</dbReference>
<keyword evidence="8 16" id="KW-0675">Receptor</keyword>
<dbReference type="InterPro" id="IPR010105">
    <property type="entry name" value="TonB_sidphr_rcpt"/>
</dbReference>
<evidence type="ECO:0000256" key="9">
    <source>
        <dbReference type="ARBA" id="ARBA00023237"/>
    </source>
</evidence>
<evidence type="ECO:0000256" key="11">
    <source>
        <dbReference type="RuleBase" id="RU003357"/>
    </source>
</evidence>
<dbReference type="InterPro" id="IPR039426">
    <property type="entry name" value="TonB-dep_rcpt-like"/>
</dbReference>
<evidence type="ECO:0000256" key="2">
    <source>
        <dbReference type="ARBA" id="ARBA00009810"/>
    </source>
</evidence>
<evidence type="ECO:0000256" key="7">
    <source>
        <dbReference type="ARBA" id="ARBA00023136"/>
    </source>
</evidence>
<accession>A0ABU3MFA9</accession>
<proteinExistence type="inferred from homology"/>
<name>A0ABU3MFA9_9PROT</name>
<feature type="region of interest" description="Disordered" evidence="12">
    <location>
        <begin position="63"/>
        <end position="86"/>
    </location>
</feature>
<dbReference type="SUPFAM" id="SSF56935">
    <property type="entry name" value="Porins"/>
    <property type="match status" value="1"/>
</dbReference>
<evidence type="ECO:0000256" key="3">
    <source>
        <dbReference type="ARBA" id="ARBA00022448"/>
    </source>
</evidence>
<evidence type="ECO:0000256" key="12">
    <source>
        <dbReference type="SAM" id="MobiDB-lite"/>
    </source>
</evidence>
<dbReference type="Gene3D" id="2.40.170.20">
    <property type="entry name" value="TonB-dependent receptor, beta-barrel domain"/>
    <property type="match status" value="1"/>
</dbReference>
<dbReference type="InterPro" id="IPR036942">
    <property type="entry name" value="Beta-barrel_TonB_sf"/>
</dbReference>
<comment type="caution">
    <text evidence="16">The sequence shown here is derived from an EMBL/GenBank/DDBJ whole genome shotgun (WGS) entry which is preliminary data.</text>
</comment>
<dbReference type="InterPro" id="IPR000531">
    <property type="entry name" value="Beta-barrel_TonB"/>
</dbReference>
<keyword evidence="3 10" id="KW-0813">Transport</keyword>
<reference evidence="16 17" key="1">
    <citation type="journal article" date="2019" name="Microb. Pathog.">
        <title>Comparison of VITEK 2, MALDI-TOF MS, 16S rRNA gene sequencing, and whole-genome sequencing for identification of Roseomonas mucosa.</title>
        <authorList>
            <person name="Rudolph W.W."/>
            <person name="Gunzer F."/>
            <person name="Trauth M."/>
            <person name="Bunk B."/>
            <person name="Bigge R."/>
            <person name="Schrottner P."/>
        </authorList>
    </citation>
    <scope>NUCLEOTIDE SEQUENCE [LARGE SCALE GENOMIC DNA]</scope>
    <source>
        <strain evidence="16 17">DSM 103800</strain>
    </source>
</reference>
<dbReference type="CDD" id="cd01347">
    <property type="entry name" value="ligand_gated_channel"/>
    <property type="match status" value="1"/>
</dbReference>
<evidence type="ECO:0000256" key="5">
    <source>
        <dbReference type="ARBA" id="ARBA00022692"/>
    </source>
</evidence>
<feature type="domain" description="TonB-dependent receptor plug" evidence="15">
    <location>
        <begin position="83"/>
        <end position="183"/>
    </location>
</feature>
<protein>
    <submittedName>
        <fullName evidence="16">TonB-dependent siderophore receptor</fullName>
    </submittedName>
</protein>
<sequence length="750" mass="81210">MTRSGVRDLVTQGALVAGLAVSASAMAQAQTASPATGSTAPVQSQAPAFSPSPLIIPQVNVEGAAPPNTLRSSTGLDRLPGTVQDTPQTINVIPQELLREQNVTTLDQALRNVPGITSSIGEGNGGVNGDQFRIRGFNAQNDLFVDGLRDFGSFQRDAFTYEQVDVLKGPSGFALGGAGTVGGGVNIISRTPHLGNSYNGVATGGMGPYARATGDVNVQVDESTAVRLNIMGQSSKLVDRDKQDTQRWGIAPSVAFGLGKDTTLTVEYYHFEDDRATDAGVPVITPTGRTIGRPATEYGLRRANWYGVETDRDEVTVDRITARLSHRVNDWLTLSNDLRSTWVDRDFAYSIPSCAVTCADSLLRGRDSQITISGASNPYSQSTWGIQNVTTAVAKFNTGFLRHELTAGIDVWREETDRTGYGYTITRPTVSFLNPDNGLSLTRSAANNQRNTEATNFALFARERLWLLPELSVIGGLRWTRNQIDYTAGTPGQALTTDINANNNFVDPTASIVWEPTQNQTYYFSYSTSSTPPGVNFTTTPASVTQYRSNFEPERNTIYEVGAKFGLFDGRLGLYGSLYRIDKSNALQTDPNDPNSVVQTSDRQRNQGVEVGLTGKILPEWTINANYTYMDSETRSSTTAANVGRRVQYVPKNAASVWTTYEIARDTPYNVTVGGGIIYRSQVYLNAANTAEAPSNFSLDALVSHKLNQNLTLSVNGYNLTDARNYEALFGNRVVVAAGRTVLVSLAANF</sequence>
<dbReference type="PROSITE" id="PS52016">
    <property type="entry name" value="TONB_DEPENDENT_REC_3"/>
    <property type="match status" value="1"/>
</dbReference>
<keyword evidence="7 10" id="KW-0472">Membrane</keyword>
<keyword evidence="9 10" id="KW-0998">Cell outer membrane</keyword>
<dbReference type="Pfam" id="PF00593">
    <property type="entry name" value="TonB_dep_Rec_b-barrel"/>
    <property type="match status" value="1"/>
</dbReference>
<dbReference type="RefSeq" id="WP_237183207.1">
    <property type="nucleotide sequence ID" value="NZ_CP015583.1"/>
</dbReference>
<dbReference type="NCBIfam" id="TIGR01783">
    <property type="entry name" value="TonB-siderophor"/>
    <property type="match status" value="1"/>
</dbReference>
<keyword evidence="6 11" id="KW-0798">TonB box</keyword>
<evidence type="ECO:0000256" key="4">
    <source>
        <dbReference type="ARBA" id="ARBA00022452"/>
    </source>
</evidence>
<evidence type="ECO:0000256" key="1">
    <source>
        <dbReference type="ARBA" id="ARBA00004571"/>
    </source>
</evidence>
<dbReference type="InterPro" id="IPR012910">
    <property type="entry name" value="Plug_dom"/>
</dbReference>
<dbReference type="InterPro" id="IPR037066">
    <property type="entry name" value="Plug_dom_sf"/>
</dbReference>
<evidence type="ECO:0000259" key="15">
    <source>
        <dbReference type="Pfam" id="PF07715"/>
    </source>
</evidence>
<evidence type="ECO:0000313" key="16">
    <source>
        <dbReference type="EMBL" id="MDT8331656.1"/>
    </source>
</evidence>